<evidence type="ECO:0000256" key="5">
    <source>
        <dbReference type="ARBA" id="ARBA00022490"/>
    </source>
</evidence>
<evidence type="ECO:0000313" key="23">
    <source>
        <dbReference type="Proteomes" id="UP000027822"/>
    </source>
</evidence>
<evidence type="ECO:0000256" key="14">
    <source>
        <dbReference type="PIRSR" id="PIRSR604809-3"/>
    </source>
</evidence>
<feature type="binding site" evidence="14">
    <location>
        <position position="333"/>
    </location>
    <ligand>
        <name>Mg(2+)</name>
        <dbReference type="ChEBI" id="CHEBI:18420"/>
        <label>1</label>
    </ligand>
</feature>
<feature type="binding site" evidence="13">
    <location>
        <position position="184"/>
    </location>
    <ligand>
        <name>ATP</name>
        <dbReference type="ChEBI" id="CHEBI:30616"/>
    </ligand>
</feature>
<evidence type="ECO:0000256" key="9">
    <source>
        <dbReference type="ARBA" id="ARBA00022840"/>
    </source>
</evidence>
<dbReference type="PANTHER" id="PTHR43785">
    <property type="entry name" value="GAMMA-GLUTAMYLPUTRESCINE SYNTHETASE"/>
    <property type="match status" value="1"/>
</dbReference>
<sequence length="444" mass="50061">MAKYTKEDIFRLAKEENVKYIRLQFTDLLGIIKNVEIPVSQLTKALDNKMMFDGSSIEGFVRIEESDMYLYPDLDTWVVFPWTAEKGKVARLICDIYKADGTPFEGDPRNNLKRVLKEMEELGFTDFNLGPEPEFFLFKVDEKGNPTLELNDNGGYFDLAPMDLGENCRRDIVLELEEMGFEIEASHHEVAPGQHEIDFKYAGALRSCDDIQTFKLVVKTIARKHGLHATFMPKPLFGVNGSGMHCNLSLFNNGENVFFDPNGDLQLSDDARHFIAGILKHAPAFTAVANPTVNSYKRLVPGYEAPCYVAWSAQNRSPLVRIPASRGVSTRVEVRSVDPAANPYLVMATLLAAGLDGIKNKLAVPPAVDRNIYVMTKEEREQSGIVDLPATLAQALVTLQSNEVVCAALGDHLLEHFVEAKEIEWDMFRTQVHQWERDQYMTLY</sequence>
<dbReference type="InterPro" id="IPR001637">
    <property type="entry name" value="Gln_synth_I_adenylation_site"/>
</dbReference>
<dbReference type="FunFam" id="3.30.590.10:FF:000003">
    <property type="entry name" value="Glutamine synthetase 2"/>
    <property type="match status" value="1"/>
</dbReference>
<dbReference type="Proteomes" id="UP000027822">
    <property type="component" value="Unassembled WGS sequence"/>
</dbReference>
<dbReference type="PROSITE" id="PS51987">
    <property type="entry name" value="GS_CATALYTIC"/>
    <property type="match status" value="1"/>
</dbReference>
<evidence type="ECO:0000256" key="10">
    <source>
        <dbReference type="ARBA" id="ARBA00022842"/>
    </source>
</evidence>
<feature type="binding site" evidence="12">
    <location>
        <begin position="240"/>
        <end position="241"/>
    </location>
    <ligand>
        <name>L-glutamate</name>
        <dbReference type="ChEBI" id="CHEBI:29985"/>
    </ligand>
</feature>
<dbReference type="PROSITE" id="PS00181">
    <property type="entry name" value="GLNA_ATP"/>
    <property type="match status" value="1"/>
</dbReference>
<dbReference type="InterPro" id="IPR008147">
    <property type="entry name" value="Gln_synt_N"/>
</dbReference>
<evidence type="ECO:0000256" key="7">
    <source>
        <dbReference type="ARBA" id="ARBA00022723"/>
    </source>
</evidence>
<dbReference type="InterPro" id="IPR027302">
    <property type="entry name" value="Gln_synth_N_conserv_site"/>
</dbReference>
<feature type="domain" description="GS beta-grasp" evidence="20">
    <location>
        <begin position="16"/>
        <end position="101"/>
    </location>
</feature>
<dbReference type="Gene3D" id="3.30.590.10">
    <property type="entry name" value="Glutamine synthetase/guanido kinase, catalytic domain"/>
    <property type="match status" value="1"/>
</dbReference>
<feature type="binding site" evidence="14">
    <location>
        <position position="134"/>
    </location>
    <ligand>
        <name>Mg(2+)</name>
        <dbReference type="ChEBI" id="CHEBI:18420"/>
        <label>1</label>
    </ligand>
</feature>
<dbReference type="PROSITE" id="PS51986">
    <property type="entry name" value="GS_BETA_GRASP"/>
    <property type="match status" value="1"/>
</dbReference>
<evidence type="ECO:0000256" key="8">
    <source>
        <dbReference type="ARBA" id="ARBA00022741"/>
    </source>
</evidence>
<dbReference type="Pfam" id="PF00120">
    <property type="entry name" value="Gln-synt_C"/>
    <property type="match status" value="1"/>
</dbReference>
<dbReference type="GO" id="GO:0046872">
    <property type="term" value="F:metal ion binding"/>
    <property type="evidence" value="ECO:0007669"/>
    <property type="project" value="UniProtKB-KW"/>
</dbReference>
<comment type="similarity">
    <text evidence="2 16 17">Belongs to the glutamine synthetase family.</text>
</comment>
<comment type="subunit">
    <text evidence="18">Oligomer of 12 subunits arranged in the form of two hexagons.</text>
</comment>
<evidence type="ECO:0000256" key="12">
    <source>
        <dbReference type="PIRSR" id="PIRSR604809-1"/>
    </source>
</evidence>
<dbReference type="SUPFAM" id="SSF55931">
    <property type="entry name" value="Glutamine synthetase/guanido kinase"/>
    <property type="match status" value="1"/>
</dbReference>
<dbReference type="InterPro" id="IPR004809">
    <property type="entry name" value="Gln_synth_I"/>
</dbReference>
<evidence type="ECO:0000256" key="17">
    <source>
        <dbReference type="RuleBase" id="RU000384"/>
    </source>
</evidence>
<feature type="binding site" evidence="13">
    <location>
        <position position="316"/>
    </location>
    <ligand>
        <name>ATP</name>
        <dbReference type="ChEBI" id="CHEBI:30616"/>
    </ligand>
</feature>
<feature type="binding site" evidence="12">
    <location>
        <position position="335"/>
    </location>
    <ligand>
        <name>L-glutamate</name>
        <dbReference type="ChEBI" id="CHEBI:29985"/>
    </ligand>
</feature>
<dbReference type="GO" id="GO:0005524">
    <property type="term" value="F:ATP binding"/>
    <property type="evidence" value="ECO:0007669"/>
    <property type="project" value="UniProtKB-KW"/>
</dbReference>
<dbReference type="NCBIfam" id="TIGR00653">
    <property type="entry name" value="GlnA"/>
    <property type="match status" value="1"/>
</dbReference>
<evidence type="ECO:0000313" key="22">
    <source>
        <dbReference type="EMBL" id="KEK17534.1"/>
    </source>
</evidence>
<evidence type="ECO:0000256" key="11">
    <source>
        <dbReference type="ARBA" id="ARBA00049436"/>
    </source>
</evidence>
<dbReference type="OrthoDB" id="9807095at2"/>
<dbReference type="PROSITE" id="PS00182">
    <property type="entry name" value="GLNA_ADENYLATION"/>
    <property type="match status" value="1"/>
</dbReference>
<dbReference type="SUPFAM" id="SSF54368">
    <property type="entry name" value="Glutamine synthetase, N-terminal domain"/>
    <property type="match status" value="1"/>
</dbReference>
<dbReference type="STRING" id="574376.BAMA_12365"/>
<dbReference type="PROSITE" id="PS00180">
    <property type="entry name" value="GLNA_1"/>
    <property type="match status" value="1"/>
</dbReference>
<evidence type="ECO:0000256" key="19">
    <source>
        <dbReference type="RuleBase" id="RU004356"/>
    </source>
</evidence>
<feature type="domain" description="GS catalytic" evidence="21">
    <location>
        <begin position="108"/>
        <end position="444"/>
    </location>
</feature>
<feature type="binding site" evidence="14">
    <location>
        <position position="132"/>
    </location>
    <ligand>
        <name>Mg(2+)</name>
        <dbReference type="ChEBI" id="CHEBI:18420"/>
        <label>1</label>
    </ligand>
</feature>
<evidence type="ECO:0000256" key="4">
    <source>
        <dbReference type="ARBA" id="ARBA00021364"/>
    </source>
</evidence>
<keyword evidence="9 13" id="KW-0067">ATP-binding</keyword>
<dbReference type="InterPro" id="IPR008146">
    <property type="entry name" value="Gln_synth_cat_dom"/>
</dbReference>
<feature type="binding site" evidence="14">
    <location>
        <position position="189"/>
    </location>
    <ligand>
        <name>Mg(2+)</name>
        <dbReference type="ChEBI" id="CHEBI:18420"/>
        <label>1</label>
    </ligand>
</feature>
<name>A0A073JR43_9BACI</name>
<keyword evidence="7 14" id="KW-0479">Metal-binding</keyword>
<proteinExistence type="inferred from homology"/>
<dbReference type="AlphaFoldDB" id="A0A073JR43"/>
<feature type="binding site" evidence="14">
    <location>
        <position position="245"/>
    </location>
    <ligand>
        <name>Mg(2+)</name>
        <dbReference type="ChEBI" id="CHEBI:18420"/>
        <label>1</label>
    </ligand>
</feature>
<evidence type="ECO:0000256" key="18">
    <source>
        <dbReference type="RuleBase" id="RU000387"/>
    </source>
</evidence>
<evidence type="ECO:0000259" key="21">
    <source>
        <dbReference type="PROSITE" id="PS51987"/>
    </source>
</evidence>
<evidence type="ECO:0000256" key="15">
    <source>
        <dbReference type="PIRSR" id="PIRSR604809-50"/>
    </source>
</evidence>
<dbReference type="Gene3D" id="3.10.20.70">
    <property type="entry name" value="Glutamine synthetase, N-terminal domain"/>
    <property type="match status" value="1"/>
</dbReference>
<comment type="caution">
    <text evidence="22">The sequence shown here is derived from an EMBL/GenBank/DDBJ whole genome shotgun (WGS) entry which is preliminary data.</text>
</comment>
<evidence type="ECO:0000256" key="16">
    <source>
        <dbReference type="PROSITE-ProRule" id="PRU01330"/>
    </source>
</evidence>
<feature type="binding site" evidence="12">
    <location>
        <position position="316"/>
    </location>
    <ligand>
        <name>L-glutamate</name>
        <dbReference type="ChEBI" id="CHEBI:29985"/>
    </ligand>
</feature>
<keyword evidence="10 14" id="KW-0460">Magnesium</keyword>
<dbReference type="SMART" id="SM01230">
    <property type="entry name" value="Gln-synt_C"/>
    <property type="match status" value="1"/>
</dbReference>
<dbReference type="GO" id="GO:0004356">
    <property type="term" value="F:glutamine synthetase activity"/>
    <property type="evidence" value="ECO:0007669"/>
    <property type="project" value="UniProtKB-EC"/>
</dbReference>
<evidence type="ECO:0000256" key="1">
    <source>
        <dbReference type="ARBA" id="ARBA00004496"/>
    </source>
</evidence>
<dbReference type="EC" id="6.3.1.2" evidence="3 19"/>
<dbReference type="GO" id="GO:0005737">
    <property type="term" value="C:cytoplasm"/>
    <property type="evidence" value="ECO:0007669"/>
    <property type="project" value="UniProtKB-SubCell"/>
</dbReference>
<comment type="catalytic activity">
    <reaction evidence="11 19">
        <text>L-glutamate + NH4(+) + ATP = L-glutamine + ADP + phosphate + H(+)</text>
        <dbReference type="Rhea" id="RHEA:16169"/>
        <dbReference type="ChEBI" id="CHEBI:15378"/>
        <dbReference type="ChEBI" id="CHEBI:28938"/>
        <dbReference type="ChEBI" id="CHEBI:29985"/>
        <dbReference type="ChEBI" id="CHEBI:30616"/>
        <dbReference type="ChEBI" id="CHEBI:43474"/>
        <dbReference type="ChEBI" id="CHEBI:58359"/>
        <dbReference type="ChEBI" id="CHEBI:456216"/>
        <dbReference type="EC" id="6.3.1.2"/>
    </reaction>
</comment>
<feature type="binding site" evidence="13">
    <location>
        <begin position="199"/>
        <end position="201"/>
    </location>
    <ligand>
        <name>ATP</name>
        <dbReference type="ChEBI" id="CHEBI:30616"/>
    </ligand>
</feature>
<gene>
    <name evidence="22" type="ORF">BAMA_12365</name>
</gene>
<dbReference type="InterPro" id="IPR036651">
    <property type="entry name" value="Gln_synt_N_sf"/>
</dbReference>
<protein>
    <recommendedName>
        <fullName evidence="4 19">Glutamine synthetase</fullName>
        <ecNumber evidence="3 19">6.3.1.2</ecNumber>
    </recommendedName>
</protein>
<evidence type="ECO:0000256" key="3">
    <source>
        <dbReference type="ARBA" id="ARBA00012937"/>
    </source>
</evidence>
<dbReference type="InterPro" id="IPR027303">
    <property type="entry name" value="Gln_synth_gly_rich_site"/>
</dbReference>
<feature type="binding site" evidence="12">
    <location>
        <position position="298"/>
    </location>
    <ligand>
        <name>L-glutamate</name>
        <dbReference type="ChEBI" id="CHEBI:29985"/>
    </ligand>
</feature>
<keyword evidence="6 19" id="KW-0436">Ligase</keyword>
<dbReference type="InterPro" id="IPR014746">
    <property type="entry name" value="Gln_synth/guanido_kin_cat_dom"/>
</dbReference>
<evidence type="ECO:0000256" key="13">
    <source>
        <dbReference type="PIRSR" id="PIRSR604809-2"/>
    </source>
</evidence>
<keyword evidence="8 13" id="KW-0547">Nucleotide-binding</keyword>
<dbReference type="Pfam" id="PF03951">
    <property type="entry name" value="Gln-synt_N"/>
    <property type="match status" value="1"/>
</dbReference>
<reference evidence="22 23" key="1">
    <citation type="submission" date="2014-06" db="EMBL/GenBank/DDBJ databases">
        <title>Draft genome sequence of Bacillus manliponensis JCM 15802 (MCCC 1A00708).</title>
        <authorList>
            <person name="Lai Q."/>
            <person name="Liu Y."/>
            <person name="Shao Z."/>
        </authorList>
    </citation>
    <scope>NUCLEOTIDE SEQUENCE [LARGE SCALE GENOMIC DNA]</scope>
    <source>
        <strain evidence="22 23">JCM 15802</strain>
    </source>
</reference>
<dbReference type="EMBL" id="JOTN01000026">
    <property type="protein sequence ID" value="KEK17534.1"/>
    <property type="molecule type" value="Genomic_DNA"/>
</dbReference>
<evidence type="ECO:0000256" key="6">
    <source>
        <dbReference type="ARBA" id="ARBA00022598"/>
    </source>
</evidence>
<keyword evidence="15" id="KW-0597">Phosphoprotein</keyword>
<comment type="cofactor">
    <cofactor evidence="14">
        <name>Mg(2+)</name>
        <dbReference type="ChEBI" id="CHEBI:18420"/>
    </cofactor>
    <text evidence="14">Binds 2 Mg(2+) ions per subunit.</text>
</comment>
<evidence type="ECO:0000259" key="20">
    <source>
        <dbReference type="PROSITE" id="PS51986"/>
    </source>
</evidence>
<dbReference type="PANTHER" id="PTHR43785:SF12">
    <property type="entry name" value="TYPE-1 GLUTAMINE SYNTHETASE 2"/>
    <property type="match status" value="1"/>
</dbReference>
<keyword evidence="5 18" id="KW-0963">Cytoplasm</keyword>
<keyword evidence="23" id="KW-1185">Reference proteome</keyword>
<dbReference type="eggNOG" id="COG0174">
    <property type="taxonomic scope" value="Bacteria"/>
</dbReference>
<feature type="binding site" evidence="12">
    <location>
        <position position="304"/>
    </location>
    <ligand>
        <name>L-glutamate</name>
        <dbReference type="ChEBI" id="CHEBI:29985"/>
    </ligand>
</feature>
<evidence type="ECO:0000256" key="2">
    <source>
        <dbReference type="ARBA" id="ARBA00009897"/>
    </source>
</evidence>
<dbReference type="FunFam" id="3.10.20.70:FF:000005">
    <property type="entry name" value="Glutamine synthetase"/>
    <property type="match status" value="1"/>
</dbReference>
<organism evidence="22 23">
    <name type="scientific">Bacillus manliponensis</name>
    <dbReference type="NCBI Taxonomy" id="574376"/>
    <lineage>
        <taxon>Bacteria</taxon>
        <taxon>Bacillati</taxon>
        <taxon>Bacillota</taxon>
        <taxon>Bacilli</taxon>
        <taxon>Bacillales</taxon>
        <taxon>Bacillaceae</taxon>
        <taxon>Bacillus</taxon>
        <taxon>Bacillus cereus group</taxon>
    </lineage>
</organism>
<accession>A0A073JR43</accession>
<comment type="subcellular location">
    <subcellularLocation>
        <location evidence="1 18">Cytoplasm</location>
    </subcellularLocation>
</comment>
<feature type="modified residue" description="O-AMP-tyrosine" evidence="15">
    <location>
        <position position="373"/>
    </location>
</feature>
<dbReference type="GO" id="GO:0006542">
    <property type="term" value="P:glutamine biosynthetic process"/>
    <property type="evidence" value="ECO:0007669"/>
    <property type="project" value="InterPro"/>
</dbReference>
<feature type="binding site" evidence="14">
    <location>
        <position position="196"/>
    </location>
    <ligand>
        <name>Mg(2+)</name>
        <dbReference type="ChEBI" id="CHEBI:18420"/>
        <label>1</label>
    </ligand>
</feature>
<dbReference type="RefSeq" id="WP_034643038.1">
    <property type="nucleotide sequence ID" value="NZ_CBCSJC010000001.1"/>
</dbReference>